<keyword evidence="6" id="KW-1185">Reference proteome</keyword>
<feature type="domain" description="DM10" evidence="5">
    <location>
        <begin position="1"/>
        <end position="78"/>
    </location>
</feature>
<evidence type="ECO:0000259" key="5">
    <source>
        <dbReference type="PROSITE" id="PS51336"/>
    </source>
</evidence>
<evidence type="ECO:0000313" key="7">
    <source>
        <dbReference type="WBParaSite" id="jg3722"/>
    </source>
</evidence>
<name>A0A915E9A5_9BILA</name>
<keyword evidence="2" id="KW-0963">Cytoplasm</keyword>
<protein>
    <submittedName>
        <fullName evidence="7">DM10 domain-containing protein</fullName>
    </submittedName>
</protein>
<evidence type="ECO:0000256" key="2">
    <source>
        <dbReference type="ARBA" id="ARBA00022490"/>
    </source>
</evidence>
<dbReference type="AlphaFoldDB" id="A0A915E9A5"/>
<reference evidence="7" key="1">
    <citation type="submission" date="2022-11" db="UniProtKB">
        <authorList>
            <consortium name="WormBaseParasite"/>
        </authorList>
    </citation>
    <scope>IDENTIFICATION</scope>
</reference>
<evidence type="ECO:0000256" key="1">
    <source>
        <dbReference type="ARBA" id="ARBA00004430"/>
    </source>
</evidence>
<evidence type="ECO:0000313" key="6">
    <source>
        <dbReference type="Proteomes" id="UP000887574"/>
    </source>
</evidence>
<dbReference type="PROSITE" id="PS51336">
    <property type="entry name" value="DM10"/>
    <property type="match status" value="1"/>
</dbReference>
<keyword evidence="4" id="KW-0966">Cell projection</keyword>
<sequence length="171" mass="19769">MIISTHDDSVTLIETTPGFNDALFLRNVQLPYVTRDGQHRHYRAKHLRPGCWIEVYKRPMFIFDCEGEHTRNFVRQQYGDIEYGNTPLRLVWKCILSTCAVDICEANQKRQWIKGRPFLVDVDASHLDAKKLRPGASLSLFRWNFVLKEAHPATQKHLSNSPRSSSSTVTL</sequence>
<keyword evidence="3" id="KW-0206">Cytoskeleton</keyword>
<comment type="subcellular location">
    <subcellularLocation>
        <location evidence="1">Cytoplasm</location>
        <location evidence="1">Cytoskeleton</location>
        <location evidence="1">Cilium axoneme</location>
    </subcellularLocation>
</comment>
<evidence type="ECO:0000256" key="3">
    <source>
        <dbReference type="ARBA" id="ARBA00023212"/>
    </source>
</evidence>
<proteinExistence type="predicted"/>
<dbReference type="InterPro" id="IPR006602">
    <property type="entry name" value="DM10_dom"/>
</dbReference>
<dbReference type="GO" id="GO:0005930">
    <property type="term" value="C:axoneme"/>
    <property type="evidence" value="ECO:0007669"/>
    <property type="project" value="UniProtKB-SubCell"/>
</dbReference>
<dbReference type="WBParaSite" id="jg3722">
    <property type="protein sequence ID" value="jg3722"/>
    <property type="gene ID" value="jg3722"/>
</dbReference>
<dbReference type="Proteomes" id="UP000887574">
    <property type="component" value="Unplaced"/>
</dbReference>
<organism evidence="6 7">
    <name type="scientific">Ditylenchus dipsaci</name>
    <dbReference type="NCBI Taxonomy" id="166011"/>
    <lineage>
        <taxon>Eukaryota</taxon>
        <taxon>Metazoa</taxon>
        <taxon>Ecdysozoa</taxon>
        <taxon>Nematoda</taxon>
        <taxon>Chromadorea</taxon>
        <taxon>Rhabditida</taxon>
        <taxon>Tylenchina</taxon>
        <taxon>Tylenchomorpha</taxon>
        <taxon>Sphaerularioidea</taxon>
        <taxon>Anguinidae</taxon>
        <taxon>Anguininae</taxon>
        <taxon>Ditylenchus</taxon>
    </lineage>
</organism>
<accession>A0A915E9A5</accession>
<dbReference type="Gene3D" id="2.30.29.170">
    <property type="match status" value="1"/>
</dbReference>
<evidence type="ECO:0000256" key="4">
    <source>
        <dbReference type="ARBA" id="ARBA00023273"/>
    </source>
</evidence>